<feature type="domain" description="BZIP" evidence="3">
    <location>
        <begin position="100"/>
        <end position="144"/>
    </location>
</feature>
<keyword evidence="1" id="KW-0175">Coiled coil</keyword>
<dbReference type="Proteomes" id="UP000794436">
    <property type="component" value="Unassembled WGS sequence"/>
</dbReference>
<evidence type="ECO:0000256" key="1">
    <source>
        <dbReference type="SAM" id="Coils"/>
    </source>
</evidence>
<evidence type="ECO:0000313" key="4">
    <source>
        <dbReference type="EMBL" id="TMW60224.1"/>
    </source>
</evidence>
<feature type="domain" description="BZIP" evidence="3">
    <location>
        <begin position="260"/>
        <end position="309"/>
    </location>
</feature>
<organism evidence="4 5">
    <name type="scientific">Pythium oligandrum</name>
    <name type="common">Mycoparasitic fungus</name>
    <dbReference type="NCBI Taxonomy" id="41045"/>
    <lineage>
        <taxon>Eukaryota</taxon>
        <taxon>Sar</taxon>
        <taxon>Stramenopiles</taxon>
        <taxon>Oomycota</taxon>
        <taxon>Peronosporomycetes</taxon>
        <taxon>Pythiales</taxon>
        <taxon>Pythiaceae</taxon>
        <taxon>Pythium</taxon>
    </lineage>
</organism>
<comment type="caution">
    <text evidence="4">The sequence shown here is derived from an EMBL/GenBank/DDBJ whole genome shotgun (WGS) entry which is preliminary data.</text>
</comment>
<dbReference type="Gene3D" id="1.20.5.170">
    <property type="match status" value="2"/>
</dbReference>
<feature type="compositionally biased region" description="Acidic residues" evidence="2">
    <location>
        <begin position="319"/>
        <end position="349"/>
    </location>
</feature>
<evidence type="ECO:0000313" key="5">
    <source>
        <dbReference type="Proteomes" id="UP000794436"/>
    </source>
</evidence>
<dbReference type="SMART" id="SM00368">
    <property type="entry name" value="LRR_RI"/>
    <property type="match status" value="4"/>
</dbReference>
<dbReference type="AlphaFoldDB" id="A0A8K1FGP4"/>
<proteinExistence type="predicted"/>
<feature type="region of interest" description="Disordered" evidence="2">
    <location>
        <begin position="319"/>
        <end position="369"/>
    </location>
</feature>
<dbReference type="Pfam" id="PF13516">
    <property type="entry name" value="LRR_6"/>
    <property type="match status" value="2"/>
</dbReference>
<dbReference type="PROSITE" id="PS50217">
    <property type="entry name" value="BZIP"/>
    <property type="match status" value="2"/>
</dbReference>
<dbReference type="EMBL" id="SPLM01000108">
    <property type="protein sequence ID" value="TMW60224.1"/>
    <property type="molecule type" value="Genomic_DNA"/>
</dbReference>
<sequence>MQVSTPQKLVLPSIGPLFNRSLLVEHQDTQDFHHANLRTPTGVHALASFDAAFATSSPVKKEYKKPGASKDLGTFKLDALIGSTSPTDVTDSSGSLADEEEKLRLSRERNRLHAQRTRIRKRELLESLKDRISSLQSEFAVLKQAYESHVTAMYLLSLGDLEAHLSIRGMEDISDVTDVMQDVAQVICVNDEDVDAAAAASGQTSLILHDRSCAFYHMDPDEEGSGMEDVPCACLERGSEGKRTHLSAATTASLLTCSKEEREQIRRERNRLHARRARLRKKLMLEKSQQAVQSMRSRNEALRARLAVLVTTIYDDDEDIFEEDNSGEDDSIVEEEQFVDNGEGTDEEGERIPVRPHEQAPAKAQRSFRDFQSPRVALQRTTEGEKQDLVTHPQDTLQKRREEHFQACFVRLDPPLLRGLAHLDLSSQKLKLNDLKVLSSNLFLFQSLTSISLADNQLDDTCNKHLRSIMCLDGLKKLDLSCNLLGRGAAKTIADRLKQRLSLESLDIHGNPWFFSFDDALDVAYHLAQGIAVSSLLQVRLSAGKAQPHLMRERCILSSPPSSPSRQARQSKSQRGFEQSDQGANPAEALTRELVELYQGGAIKYPKLLSFGLVHAELSRRCIVNLMKLAPKLQALDLTYAFIGSASVRIIATALRMPSYSSLTQLNLRGNRLRSAGAISILFALRVNSVLTDLDLSGNDILPDVLPEVAQTLMANHAIVRLDLARNHIFSDTSSEIDTTRKFINSIRQHPALLSLGDLSCIDARPDIQDSISVALKENREAQNDLVLLAVKQTLNFEQHLTNPKTGAKTSTTKVTAVTLSSSEHMGAINGKRVWLQSKPIEKQSRVSITWKSKHFIVGKDGMTSPCDRVAWKIRVLRRCEVTGIVEEDAAVGVLSPSSPDDPYTLCSALVYCDESDKLELHMFIADDQDEYNFQSTRQRAFSVKILIKDVVIVLHSITSRHLCFAYDLTDPQETPAQAEWTRKPVRIPSRDPFPYTTSLQRLYISRTHNYRLVWRVKFPFRVSRLSNEQKEDFYSQFYWHIIRSPCWNPELSENIVEGSTNEMQAAIRSDNEAVFVTSVIELVAGEYLELQVFATKSDTPLLLTQLFLLYETSAWDSPSGPRLPTF</sequence>
<accession>A0A8K1FGP4</accession>
<feature type="region of interest" description="Disordered" evidence="2">
    <location>
        <begin position="556"/>
        <end position="584"/>
    </location>
</feature>
<feature type="compositionally biased region" description="Basic and acidic residues" evidence="2">
    <location>
        <begin position="350"/>
        <end position="360"/>
    </location>
</feature>
<dbReference type="InterPro" id="IPR004827">
    <property type="entry name" value="bZIP"/>
</dbReference>
<dbReference type="Gene3D" id="3.80.10.10">
    <property type="entry name" value="Ribonuclease Inhibitor"/>
    <property type="match status" value="2"/>
</dbReference>
<feature type="coiled-coil region" evidence="1">
    <location>
        <begin position="118"/>
        <end position="145"/>
    </location>
</feature>
<gene>
    <name evidence="4" type="ORF">Poli38472_000266</name>
</gene>
<dbReference type="PANTHER" id="PTHR24114">
    <property type="entry name" value="LEUCINE RICH REPEAT FAMILY PROTEIN"/>
    <property type="match status" value="1"/>
</dbReference>
<dbReference type="OrthoDB" id="120976at2759"/>
<dbReference type="SMART" id="SM00338">
    <property type="entry name" value="BRLZ"/>
    <property type="match status" value="2"/>
</dbReference>
<dbReference type="CDD" id="cd14809">
    <property type="entry name" value="bZIP_AUREO-like"/>
    <property type="match status" value="1"/>
</dbReference>
<dbReference type="SUPFAM" id="SSF52047">
    <property type="entry name" value="RNI-like"/>
    <property type="match status" value="2"/>
</dbReference>
<evidence type="ECO:0000256" key="2">
    <source>
        <dbReference type="SAM" id="MobiDB-lite"/>
    </source>
</evidence>
<dbReference type="SUPFAM" id="SSF57959">
    <property type="entry name" value="Leucine zipper domain"/>
    <property type="match status" value="1"/>
</dbReference>
<dbReference type="GO" id="GO:0003700">
    <property type="term" value="F:DNA-binding transcription factor activity"/>
    <property type="evidence" value="ECO:0007669"/>
    <property type="project" value="InterPro"/>
</dbReference>
<keyword evidence="5" id="KW-1185">Reference proteome</keyword>
<feature type="coiled-coil region" evidence="1">
    <location>
        <begin position="255"/>
        <end position="305"/>
    </location>
</feature>
<reference evidence="4" key="1">
    <citation type="submission" date="2019-03" db="EMBL/GenBank/DDBJ databases">
        <title>Long read genome sequence of the mycoparasitic Pythium oligandrum ATCC 38472 isolated from sugarbeet rhizosphere.</title>
        <authorList>
            <person name="Gaulin E."/>
        </authorList>
    </citation>
    <scope>NUCLEOTIDE SEQUENCE</scope>
    <source>
        <strain evidence="4">ATCC 38472_TT</strain>
    </source>
</reference>
<dbReference type="InterPro" id="IPR032675">
    <property type="entry name" value="LRR_dom_sf"/>
</dbReference>
<dbReference type="InterPro" id="IPR046347">
    <property type="entry name" value="bZIP_sf"/>
</dbReference>
<dbReference type="InterPro" id="IPR052394">
    <property type="entry name" value="LRR-containing"/>
</dbReference>
<dbReference type="PANTHER" id="PTHR24114:SF2">
    <property type="entry name" value="F-BOX DOMAIN-CONTAINING PROTEIN-RELATED"/>
    <property type="match status" value="1"/>
</dbReference>
<feature type="compositionally biased region" description="Low complexity" evidence="2">
    <location>
        <begin position="558"/>
        <end position="574"/>
    </location>
</feature>
<name>A0A8K1FGP4_PYTOL</name>
<protein>
    <recommendedName>
        <fullName evidence="3">BZIP domain-containing protein</fullName>
    </recommendedName>
</protein>
<dbReference type="InterPro" id="IPR001611">
    <property type="entry name" value="Leu-rich_rpt"/>
</dbReference>
<evidence type="ECO:0000259" key="3">
    <source>
        <dbReference type="PROSITE" id="PS50217"/>
    </source>
</evidence>